<evidence type="ECO:0000313" key="1">
    <source>
        <dbReference type="EMBL" id="WAI00637.1"/>
    </source>
</evidence>
<reference evidence="1" key="1">
    <citation type="submission" date="2022-11" db="EMBL/GenBank/DDBJ databases">
        <title>Complete genome sequence of Methanogenium organophilum DSM 3596.</title>
        <authorList>
            <person name="Chen S.-C."/>
            <person name="Lai S.-J."/>
            <person name="You Y.-T."/>
        </authorList>
    </citation>
    <scope>NUCLEOTIDE SEQUENCE</scope>
    <source>
        <strain evidence="1">DSM 3596</strain>
    </source>
</reference>
<dbReference type="EMBL" id="CP113361">
    <property type="protein sequence ID" value="WAI00637.1"/>
    <property type="molecule type" value="Genomic_DNA"/>
</dbReference>
<gene>
    <name evidence="1" type="ORF">OU421_09400</name>
</gene>
<dbReference type="Proteomes" id="UP001163096">
    <property type="component" value="Chromosome"/>
</dbReference>
<accession>A0A9X9S359</accession>
<dbReference type="GeneID" id="76835316"/>
<keyword evidence="2" id="KW-1185">Reference proteome</keyword>
<proteinExistence type="predicted"/>
<protein>
    <submittedName>
        <fullName evidence="1">Uncharacterized protein</fullName>
    </submittedName>
</protein>
<evidence type="ECO:0000313" key="2">
    <source>
        <dbReference type="Proteomes" id="UP001163096"/>
    </source>
</evidence>
<dbReference type="AlphaFoldDB" id="A0A9X9S359"/>
<organism evidence="1 2">
    <name type="scientific">Methanogenium organophilum</name>
    <dbReference type="NCBI Taxonomy" id="2199"/>
    <lineage>
        <taxon>Archaea</taxon>
        <taxon>Methanobacteriati</taxon>
        <taxon>Methanobacteriota</taxon>
        <taxon>Stenosarchaea group</taxon>
        <taxon>Methanomicrobia</taxon>
        <taxon>Methanomicrobiales</taxon>
        <taxon>Methanomicrobiaceae</taxon>
        <taxon>Methanogenium</taxon>
    </lineage>
</organism>
<sequence length="56" mass="6599">MLNNKREYRYATLVTVYAVYFAASQILAKNSIGFLDTPWFVWYKKMLEKGPVAYDI</sequence>
<name>A0A9X9S359_METOG</name>
<dbReference type="RefSeq" id="WP_268185841.1">
    <property type="nucleotide sequence ID" value="NZ_CP113361.1"/>
</dbReference>
<dbReference type="KEGG" id="mou:OU421_09400"/>